<evidence type="ECO:0000256" key="2">
    <source>
        <dbReference type="ARBA" id="ARBA00022448"/>
    </source>
</evidence>
<sequence length="581" mass="64602">MSSAVPPQKTSVFNRLLGYSRPYGWRIALAALGSVGVGGMDGAMAYLVEPVLRRIFSGKETAIFVLLPLGIVLLYALRGICRYTNDYFIRSAGQLAVQDVRNDLYAKNMSLSIGYFHRHETGTLMSRVLSDVSMMQEGVGQVITGLFRDGLSAVALLGVIFYRDWQLALISFVVIPLTVVPARKIGKRIKRVARQGQEKMGDLASILQETYSGIKVVKAFGLENREIERFRARNRDFYHFTRKNIKYEGLSTPIMEFITSFGIAAVIWVGGSNVMHGTRSASEFFSFITAMVLVFNPIKRLLTAFNNLQRSMGAAERVFEVMDEKPEIVDAPNARDLGKARGEVEFREVRFKYEDDYVLQGVNLTAKRGEVIALVGPSGGGKTTLVSLITRFYDPTGGQVLMDGVDIRERTMKSLLEQIALVDQETILFNDTIANNIRYGRMTATDAEVEAAARAAFAHDFIQELPEGYLTNIGDRGVRLSGGQRQRLCIARAILKDAPILILDEATSALDTESEQMVQQALNNLMKNRTTFVIAHRLSTITHADRIVVLEKGVVAEMGSHDELLQAEGIYSRLHGMQFRA</sequence>
<evidence type="ECO:0000256" key="4">
    <source>
        <dbReference type="ARBA" id="ARBA00022741"/>
    </source>
</evidence>
<dbReference type="PROSITE" id="PS50929">
    <property type="entry name" value="ABC_TM1F"/>
    <property type="match status" value="1"/>
</dbReference>
<comment type="subcellular location">
    <subcellularLocation>
        <location evidence="1">Membrane</location>
        <topology evidence="1">Multi-pass membrane protein</topology>
    </subcellularLocation>
</comment>
<proteinExistence type="predicted"/>
<keyword evidence="3 9" id="KW-0812">Transmembrane</keyword>
<gene>
    <name evidence="12" type="primary">msbA</name>
    <name evidence="12" type="ORF">KP001_20195</name>
</gene>
<evidence type="ECO:0000256" key="5">
    <source>
        <dbReference type="ARBA" id="ARBA00022840"/>
    </source>
</evidence>
<dbReference type="PANTHER" id="PTHR43394:SF1">
    <property type="entry name" value="ATP-BINDING CASSETTE SUB-FAMILY B MEMBER 10, MITOCHONDRIAL"/>
    <property type="match status" value="1"/>
</dbReference>
<feature type="transmembrane region" description="Helical" evidence="9">
    <location>
        <begin position="165"/>
        <end position="182"/>
    </location>
</feature>
<evidence type="ECO:0000256" key="6">
    <source>
        <dbReference type="ARBA" id="ARBA00022989"/>
    </source>
</evidence>
<keyword evidence="6 9" id="KW-1133">Transmembrane helix</keyword>
<keyword evidence="8 9" id="KW-0472">Membrane</keyword>
<evidence type="ECO:0000313" key="13">
    <source>
        <dbReference type="Proteomes" id="UP000683559"/>
    </source>
</evidence>
<keyword evidence="4" id="KW-0547">Nucleotide-binding</keyword>
<dbReference type="InterPro" id="IPR017871">
    <property type="entry name" value="ABC_transporter-like_CS"/>
</dbReference>
<evidence type="ECO:0000259" key="11">
    <source>
        <dbReference type="PROSITE" id="PS50929"/>
    </source>
</evidence>
<dbReference type="InterPro" id="IPR003593">
    <property type="entry name" value="AAA+_ATPase"/>
</dbReference>
<organism evidence="12 13">
    <name type="scientific">Geomonas subterranea</name>
    <dbReference type="NCBI Taxonomy" id="2847989"/>
    <lineage>
        <taxon>Bacteria</taxon>
        <taxon>Pseudomonadati</taxon>
        <taxon>Thermodesulfobacteriota</taxon>
        <taxon>Desulfuromonadia</taxon>
        <taxon>Geobacterales</taxon>
        <taxon>Geobacteraceae</taxon>
        <taxon>Geomonas</taxon>
    </lineage>
</organism>
<feature type="transmembrane region" description="Helical" evidence="9">
    <location>
        <begin position="250"/>
        <end position="269"/>
    </location>
</feature>
<feature type="transmembrane region" description="Helical" evidence="9">
    <location>
        <begin position="284"/>
        <end position="302"/>
    </location>
</feature>
<dbReference type="RefSeq" id="WP_217287309.1">
    <property type="nucleotide sequence ID" value="NZ_CP077683.1"/>
</dbReference>
<dbReference type="PROSITE" id="PS00211">
    <property type="entry name" value="ABC_TRANSPORTER_1"/>
    <property type="match status" value="1"/>
</dbReference>
<dbReference type="InterPro" id="IPR011917">
    <property type="entry name" value="ABC_transpr_lipidA"/>
</dbReference>
<dbReference type="NCBIfam" id="TIGR02203">
    <property type="entry name" value="MsbA_lipidA"/>
    <property type="match status" value="1"/>
</dbReference>
<feature type="domain" description="ABC transporter" evidence="10">
    <location>
        <begin position="344"/>
        <end position="577"/>
    </location>
</feature>
<feature type="transmembrane region" description="Helical" evidence="9">
    <location>
        <begin position="23"/>
        <end position="48"/>
    </location>
</feature>
<dbReference type="PROSITE" id="PS50893">
    <property type="entry name" value="ABC_TRANSPORTER_2"/>
    <property type="match status" value="1"/>
</dbReference>
<dbReference type="CDD" id="cd18552">
    <property type="entry name" value="ABC_6TM_MsbA_like"/>
    <property type="match status" value="1"/>
</dbReference>
<dbReference type="InterPro" id="IPR011527">
    <property type="entry name" value="ABC1_TM_dom"/>
</dbReference>
<evidence type="ECO:0000256" key="9">
    <source>
        <dbReference type="SAM" id="Phobius"/>
    </source>
</evidence>
<name>A0ABX8LK08_9BACT</name>
<dbReference type="Pfam" id="PF00005">
    <property type="entry name" value="ABC_tran"/>
    <property type="match status" value="1"/>
</dbReference>
<evidence type="ECO:0000256" key="7">
    <source>
        <dbReference type="ARBA" id="ARBA00023055"/>
    </source>
</evidence>
<dbReference type="Pfam" id="PF00664">
    <property type="entry name" value="ABC_membrane"/>
    <property type="match status" value="1"/>
</dbReference>
<keyword evidence="2" id="KW-0813">Transport</keyword>
<evidence type="ECO:0000256" key="1">
    <source>
        <dbReference type="ARBA" id="ARBA00004141"/>
    </source>
</evidence>
<feature type="domain" description="ABC transmembrane type-1" evidence="11">
    <location>
        <begin position="28"/>
        <end position="310"/>
    </location>
</feature>
<dbReference type="InterPro" id="IPR003439">
    <property type="entry name" value="ABC_transporter-like_ATP-bd"/>
</dbReference>
<dbReference type="InterPro" id="IPR039421">
    <property type="entry name" value="Type_1_exporter"/>
</dbReference>
<evidence type="ECO:0000259" key="10">
    <source>
        <dbReference type="PROSITE" id="PS50893"/>
    </source>
</evidence>
<keyword evidence="5" id="KW-0067">ATP-binding</keyword>
<feature type="transmembrane region" description="Helical" evidence="9">
    <location>
        <begin position="60"/>
        <end position="77"/>
    </location>
</feature>
<dbReference type="SMART" id="SM00382">
    <property type="entry name" value="AAA"/>
    <property type="match status" value="1"/>
</dbReference>
<keyword evidence="13" id="KW-1185">Reference proteome</keyword>
<dbReference type="EMBL" id="CP077683">
    <property type="protein sequence ID" value="QXE90684.1"/>
    <property type="molecule type" value="Genomic_DNA"/>
</dbReference>
<evidence type="ECO:0000256" key="8">
    <source>
        <dbReference type="ARBA" id="ARBA00023136"/>
    </source>
</evidence>
<dbReference type="Proteomes" id="UP000683559">
    <property type="component" value="Chromosome"/>
</dbReference>
<dbReference type="PANTHER" id="PTHR43394">
    <property type="entry name" value="ATP-DEPENDENT PERMEASE MDL1, MITOCHONDRIAL"/>
    <property type="match status" value="1"/>
</dbReference>
<evidence type="ECO:0000313" key="12">
    <source>
        <dbReference type="EMBL" id="QXE90684.1"/>
    </source>
</evidence>
<keyword evidence="7" id="KW-0445">Lipid transport</keyword>
<accession>A0ABX8LK08</accession>
<reference evidence="12 13" key="1">
    <citation type="submission" date="2021-06" db="EMBL/GenBank/DDBJ databases">
        <title>Gemonas diversity in paddy soil.</title>
        <authorList>
            <person name="Liu G."/>
        </authorList>
    </citation>
    <scope>NUCLEOTIDE SEQUENCE [LARGE SCALE GENOMIC DNA]</scope>
    <source>
        <strain evidence="12 13">RG2</strain>
    </source>
</reference>
<evidence type="ECO:0000256" key="3">
    <source>
        <dbReference type="ARBA" id="ARBA00022692"/>
    </source>
</evidence>
<protein>
    <submittedName>
        <fullName evidence="12">Lipid A export permease/ATP-binding protein MsbA</fullName>
    </submittedName>
</protein>